<dbReference type="PANTHER" id="PTHR46268:SF6">
    <property type="entry name" value="UNIVERSAL STRESS PROTEIN UP12"/>
    <property type="match status" value="1"/>
</dbReference>
<name>A0A4R1HNY5_PSEEN</name>
<proteinExistence type="inferred from homology"/>
<evidence type="ECO:0000313" key="3">
    <source>
        <dbReference type="EMBL" id="TCK22345.1"/>
    </source>
</evidence>
<dbReference type="Gene3D" id="3.40.50.620">
    <property type="entry name" value="HUPs"/>
    <property type="match status" value="1"/>
</dbReference>
<comment type="caution">
    <text evidence="3">The sequence shown here is derived from an EMBL/GenBank/DDBJ whole genome shotgun (WGS) entry which is preliminary data.</text>
</comment>
<dbReference type="Pfam" id="PF00582">
    <property type="entry name" value="Usp"/>
    <property type="match status" value="1"/>
</dbReference>
<dbReference type="SUPFAM" id="SSF52402">
    <property type="entry name" value="Adenine nucleotide alpha hydrolases-like"/>
    <property type="match status" value="1"/>
</dbReference>
<sequence>MDAVTPKRANEIVVAVDGSRPSLAALSWAVREARTAGRDVCAVRVFDPAYLYSPPGAVFESIEAARAAEREVLREEVAGLLGAVQDVRVREELLEGQPAAEIVRRSEGAAMLVMGSHGRTRIGSTFLGSVGRACVRKAGCPVVVIPPNAAEPVLADSAAGSAEAPA</sequence>
<reference evidence="3 4" key="1">
    <citation type="submission" date="2019-03" db="EMBL/GenBank/DDBJ databases">
        <title>Sequencing the genomes of 1000 actinobacteria strains.</title>
        <authorList>
            <person name="Klenk H.-P."/>
        </authorList>
    </citation>
    <scope>NUCLEOTIDE SEQUENCE [LARGE SCALE GENOMIC DNA]</scope>
    <source>
        <strain evidence="3 4">DSM 44969</strain>
    </source>
</reference>
<dbReference type="PANTHER" id="PTHR46268">
    <property type="entry name" value="STRESS RESPONSE PROTEIN NHAX"/>
    <property type="match status" value="1"/>
</dbReference>
<evidence type="ECO:0000313" key="4">
    <source>
        <dbReference type="Proteomes" id="UP000295560"/>
    </source>
</evidence>
<comment type="similarity">
    <text evidence="1">Belongs to the universal stress protein A family.</text>
</comment>
<dbReference type="OrthoDB" id="6174426at2"/>
<gene>
    <name evidence="3" type="ORF">EV378_6347</name>
</gene>
<protein>
    <submittedName>
        <fullName evidence="3">Nucleotide-binding universal stress UspA family protein</fullName>
    </submittedName>
</protein>
<dbReference type="PRINTS" id="PR01438">
    <property type="entry name" value="UNVRSLSTRESS"/>
</dbReference>
<dbReference type="AlphaFoldDB" id="A0A4R1HNY5"/>
<accession>A0A4R1HNY5</accession>
<evidence type="ECO:0000256" key="1">
    <source>
        <dbReference type="ARBA" id="ARBA00008791"/>
    </source>
</evidence>
<dbReference type="Proteomes" id="UP000295560">
    <property type="component" value="Unassembled WGS sequence"/>
</dbReference>
<dbReference type="InterPro" id="IPR014729">
    <property type="entry name" value="Rossmann-like_a/b/a_fold"/>
</dbReference>
<dbReference type="InterPro" id="IPR006015">
    <property type="entry name" value="Universal_stress_UspA"/>
</dbReference>
<dbReference type="EMBL" id="SMFZ01000002">
    <property type="protein sequence ID" value="TCK22345.1"/>
    <property type="molecule type" value="Genomic_DNA"/>
</dbReference>
<dbReference type="RefSeq" id="WP_132431133.1">
    <property type="nucleotide sequence ID" value="NZ_SMFZ01000002.1"/>
</dbReference>
<organism evidence="3 4">
    <name type="scientific">Pseudonocardia endophytica</name>
    <dbReference type="NCBI Taxonomy" id="401976"/>
    <lineage>
        <taxon>Bacteria</taxon>
        <taxon>Bacillati</taxon>
        <taxon>Actinomycetota</taxon>
        <taxon>Actinomycetes</taxon>
        <taxon>Pseudonocardiales</taxon>
        <taxon>Pseudonocardiaceae</taxon>
        <taxon>Pseudonocardia</taxon>
    </lineage>
</organism>
<evidence type="ECO:0000259" key="2">
    <source>
        <dbReference type="Pfam" id="PF00582"/>
    </source>
</evidence>
<feature type="domain" description="UspA" evidence="2">
    <location>
        <begin position="11"/>
        <end position="146"/>
    </location>
</feature>
<keyword evidence="4" id="KW-1185">Reference proteome</keyword>
<dbReference type="InterPro" id="IPR006016">
    <property type="entry name" value="UspA"/>
</dbReference>
<dbReference type="CDD" id="cd00293">
    <property type="entry name" value="USP-like"/>
    <property type="match status" value="1"/>
</dbReference>